<dbReference type="PANTHER" id="PTHR36846:SF1">
    <property type="entry name" value="PROTEIN VIAA"/>
    <property type="match status" value="1"/>
</dbReference>
<feature type="region of interest" description="Disordered" evidence="1">
    <location>
        <begin position="192"/>
        <end position="246"/>
    </location>
</feature>
<feature type="compositionally biased region" description="Low complexity" evidence="1">
    <location>
        <begin position="192"/>
        <end position="227"/>
    </location>
</feature>
<organism evidence="3 4">
    <name type="scientific">Chlamydomonas schloesseri</name>
    <dbReference type="NCBI Taxonomy" id="2026947"/>
    <lineage>
        <taxon>Eukaryota</taxon>
        <taxon>Viridiplantae</taxon>
        <taxon>Chlorophyta</taxon>
        <taxon>core chlorophytes</taxon>
        <taxon>Chlorophyceae</taxon>
        <taxon>CS clade</taxon>
        <taxon>Chlamydomonadales</taxon>
        <taxon>Chlamydomonadaceae</taxon>
        <taxon>Chlamydomonas</taxon>
    </lineage>
</organism>
<dbReference type="InterPro" id="IPR036465">
    <property type="entry name" value="vWFA_dom_sf"/>
</dbReference>
<dbReference type="SUPFAM" id="SSF53300">
    <property type="entry name" value="vWA-like"/>
    <property type="match status" value="1"/>
</dbReference>
<dbReference type="GO" id="GO:0005829">
    <property type="term" value="C:cytosol"/>
    <property type="evidence" value="ECO:0007669"/>
    <property type="project" value="TreeGrafter"/>
</dbReference>
<protein>
    <recommendedName>
        <fullName evidence="2">VWFA domain-containing protein</fullName>
    </recommendedName>
</protein>
<dbReference type="Proteomes" id="UP000613740">
    <property type="component" value="Unassembled WGS sequence"/>
</dbReference>
<name>A0A835W057_9CHLO</name>
<reference evidence="3" key="1">
    <citation type="journal article" date="2020" name="bioRxiv">
        <title>Comparative genomics of Chlamydomonas.</title>
        <authorList>
            <person name="Craig R.J."/>
            <person name="Hasan A.R."/>
            <person name="Ness R.W."/>
            <person name="Keightley P.D."/>
        </authorList>
    </citation>
    <scope>NUCLEOTIDE SEQUENCE</scope>
    <source>
        <strain evidence="3">CCAP 11/173</strain>
    </source>
</reference>
<dbReference type="SMART" id="SM00327">
    <property type="entry name" value="VWA"/>
    <property type="match status" value="1"/>
</dbReference>
<dbReference type="Gene3D" id="3.40.50.410">
    <property type="entry name" value="von Willebrand factor, type A domain"/>
    <property type="match status" value="1"/>
</dbReference>
<gene>
    <name evidence="3" type="ORF">HYH02_013341</name>
</gene>
<evidence type="ECO:0000256" key="1">
    <source>
        <dbReference type="SAM" id="MobiDB-lite"/>
    </source>
</evidence>
<feature type="compositionally biased region" description="Low complexity" evidence="1">
    <location>
        <begin position="467"/>
        <end position="485"/>
    </location>
</feature>
<feature type="domain" description="VWFA" evidence="2">
    <location>
        <begin position="560"/>
        <end position="727"/>
    </location>
</feature>
<proteinExistence type="predicted"/>
<evidence type="ECO:0000313" key="4">
    <source>
        <dbReference type="Proteomes" id="UP000613740"/>
    </source>
</evidence>
<dbReference type="PANTHER" id="PTHR36846">
    <property type="entry name" value="PROTEIN VIAA"/>
    <property type="match status" value="1"/>
</dbReference>
<feature type="region of interest" description="Disordered" evidence="1">
    <location>
        <begin position="387"/>
        <end position="427"/>
    </location>
</feature>
<dbReference type="AlphaFoldDB" id="A0A835W057"/>
<feature type="region of interest" description="Disordered" evidence="1">
    <location>
        <begin position="259"/>
        <end position="282"/>
    </location>
</feature>
<feature type="region of interest" description="Disordered" evidence="1">
    <location>
        <begin position="445"/>
        <end position="496"/>
    </location>
</feature>
<evidence type="ECO:0000313" key="3">
    <source>
        <dbReference type="EMBL" id="KAG2431351.1"/>
    </source>
</evidence>
<sequence length="728" mass="80067">MALQGGRVAQPGARSCARRSAAQRSVAACPGGSHRSCHGLLLRRGGIGAPHHQGARSSPSTVARAVDPEQPERPSFGFELLGPNWSNRARLSEEMLTQLMELPGTRGMYDLRARADALATWKMALQRGTLPKVDDLEWPQEPFRSKFADALRNMEMPRFTRRYPAILDTLIKQMLGLAQEFEEKLAAAEAAQQNKQQQQQKQQQRSQGSQNQEQNQDQQQQSQEASAAGGGGSEQPQQGDAPPPEEMEINEEELQQMMQEAMEQTKNESQQQQQQQQGKQLQISLQDMEGEAKQQQNNESQQALAAQLEKIAEDIVKQFEADMGEVMDNLERGEMAFDDLNSLLDSAEGFDLSRGTWRRSGWRELDALREVLEKVPELRELVRQLGRGGGKGPLRRAPEELEARGYPPGVIRSPLQPEEVRGLARSGELSRMLPSEMALLAHGWPRRGRPAPAAPAGAGAGAGAGGRQQQPGASSSSSSSHPPHATGSEGGLPYIPASASVSSGEFDLEEYYLPGAHAARRLHRVRRAERMLLSYDRTGWLEDEPARVTSRMEIRPAAEMGPIILCLDTSGSMRGARETVAKALALECLRGAHRQRRQCYLYAFSGPNEVQELELSVNVDSLDALLAFLSCSFMGGTDVDAPLKLSLERLAQAEWAQADILMVTDGEIPNPDDKIIEAISRAHEEMGLEVHGLLVASHVTEAMRKLCTDVHVFKSWSAVPGGQDYMYS</sequence>
<dbReference type="InterPro" id="IPR002035">
    <property type="entry name" value="VWF_A"/>
</dbReference>
<dbReference type="OrthoDB" id="47330at2759"/>
<dbReference type="Pfam" id="PF13519">
    <property type="entry name" value="VWA_2"/>
    <property type="match status" value="1"/>
</dbReference>
<comment type="caution">
    <text evidence="3">The sequence shown here is derived from an EMBL/GenBank/DDBJ whole genome shotgun (WGS) entry which is preliminary data.</text>
</comment>
<keyword evidence="4" id="KW-1185">Reference proteome</keyword>
<dbReference type="EMBL" id="JAEHOD010000073">
    <property type="protein sequence ID" value="KAG2431351.1"/>
    <property type="molecule type" value="Genomic_DNA"/>
</dbReference>
<feature type="region of interest" description="Disordered" evidence="1">
    <location>
        <begin position="44"/>
        <end position="74"/>
    </location>
</feature>
<accession>A0A835W057</accession>
<evidence type="ECO:0000259" key="2">
    <source>
        <dbReference type="SMART" id="SM00327"/>
    </source>
</evidence>